<evidence type="ECO:0000313" key="1">
    <source>
        <dbReference type="EMBL" id="KAJ9055492.1"/>
    </source>
</evidence>
<comment type="caution">
    <text evidence="1">The sequence shown here is derived from an EMBL/GenBank/DDBJ whole genome shotgun (WGS) entry which is preliminary data.</text>
</comment>
<proteinExistence type="predicted"/>
<reference evidence="1" key="1">
    <citation type="submission" date="2022-04" db="EMBL/GenBank/DDBJ databases">
        <title>Genome of the entomopathogenic fungus Entomophthora muscae.</title>
        <authorList>
            <person name="Elya C."/>
            <person name="Lovett B.R."/>
            <person name="Lee E."/>
            <person name="Macias A.M."/>
            <person name="Hajek A.E."/>
            <person name="De Bivort B.L."/>
            <person name="Kasson M.T."/>
            <person name="De Fine Licht H.H."/>
            <person name="Stajich J.E."/>
        </authorList>
    </citation>
    <scope>NUCLEOTIDE SEQUENCE</scope>
    <source>
        <strain evidence="1">Berkeley</strain>
    </source>
</reference>
<keyword evidence="1" id="KW-0012">Acyltransferase</keyword>
<gene>
    <name evidence="1" type="primary">MCT1_1</name>
    <name evidence="1" type="ORF">DSO57_1003569</name>
</gene>
<dbReference type="Proteomes" id="UP001165960">
    <property type="component" value="Unassembled WGS sequence"/>
</dbReference>
<keyword evidence="2" id="KW-1185">Reference proteome</keyword>
<evidence type="ECO:0000313" key="2">
    <source>
        <dbReference type="Proteomes" id="UP001165960"/>
    </source>
</evidence>
<keyword evidence="1" id="KW-0808">Transferase</keyword>
<dbReference type="EMBL" id="QTSX02006398">
    <property type="protein sequence ID" value="KAJ9055492.1"/>
    <property type="molecule type" value="Genomic_DNA"/>
</dbReference>
<name>A0ACC2RZG8_9FUNG</name>
<sequence>MNKMISQATLSKMIRTSAVVRPATRSIHTSRRPFLPRRWMTDSPDKNKTAIVFPGQGSQYVGMGKDFHEEFACAREVFQEVDESLGFNLSKLMFEGDQATLTQTSNAQPAIVTTSIAAIRIMQKEFGFDIKSEAHFALGHSLGEYSALVATESLSLKDAVNIVRCRGASMQDCVKDLPRKTVMSAIVLKRDSLRDLEDAMESIQTLLPPGEVAELANINSSHQAVLSGTAEGVNFASRILKDHKIALKAIDLPVSAPFHCSLMKGARGPVEGAFEGVQIQKPIVPVVFNATCRPLMSGSNCPSELIKSHLLHQIDNTVPWYYSIQFCKQSGVNRFITLGPNKVVGNLILKRLPHRLDKIRHHSRGMSC</sequence>
<dbReference type="EC" id="2.3.1.39" evidence="1"/>
<protein>
    <submittedName>
        <fullName evidence="1">[acyl-carrier-protein] S-malonyltransferase</fullName>
        <ecNumber evidence="1">2.3.1.39</ecNumber>
    </submittedName>
</protein>
<organism evidence="1 2">
    <name type="scientific">Entomophthora muscae</name>
    <dbReference type="NCBI Taxonomy" id="34485"/>
    <lineage>
        <taxon>Eukaryota</taxon>
        <taxon>Fungi</taxon>
        <taxon>Fungi incertae sedis</taxon>
        <taxon>Zoopagomycota</taxon>
        <taxon>Entomophthoromycotina</taxon>
        <taxon>Entomophthoromycetes</taxon>
        <taxon>Entomophthorales</taxon>
        <taxon>Entomophthoraceae</taxon>
        <taxon>Entomophthora</taxon>
    </lineage>
</organism>
<accession>A0ACC2RZG8</accession>